<dbReference type="AlphaFoldDB" id="A0A0M0KAE9"/>
<dbReference type="Proteomes" id="UP000037460">
    <property type="component" value="Unassembled WGS sequence"/>
</dbReference>
<comment type="caution">
    <text evidence="2">The sequence shown here is derived from an EMBL/GenBank/DDBJ whole genome shotgun (WGS) entry which is preliminary data.</text>
</comment>
<reference evidence="3" key="1">
    <citation type="journal article" date="2015" name="PLoS Genet.">
        <title>Genome Sequence and Transcriptome Analyses of Chrysochromulina tobin: Metabolic Tools for Enhanced Algal Fitness in the Prominent Order Prymnesiales (Haptophyceae).</title>
        <authorList>
            <person name="Hovde B.T."/>
            <person name="Deodato C.R."/>
            <person name="Hunsperger H.M."/>
            <person name="Ryken S.A."/>
            <person name="Yost W."/>
            <person name="Jha R.K."/>
            <person name="Patterson J."/>
            <person name="Monnat R.J. Jr."/>
            <person name="Barlow S.B."/>
            <person name="Starkenburg S.R."/>
            <person name="Cattolico R.A."/>
        </authorList>
    </citation>
    <scope>NUCLEOTIDE SEQUENCE</scope>
    <source>
        <strain evidence="3">CCMP291</strain>
    </source>
</reference>
<evidence type="ECO:0000313" key="3">
    <source>
        <dbReference type="Proteomes" id="UP000037460"/>
    </source>
</evidence>
<evidence type="ECO:0000256" key="1">
    <source>
        <dbReference type="SAM" id="MobiDB-lite"/>
    </source>
</evidence>
<feature type="region of interest" description="Disordered" evidence="1">
    <location>
        <begin position="1"/>
        <end position="33"/>
    </location>
</feature>
<sequence>MKILGKFQPEATPAGNESPTEAAPSSAAAPEVKPELKLMGGSGYKGAHETEADVHARVDFEMALRRLQGNHVLFKELSFKGCQLTRRPDWMAQLCEALTVNDTVTALDLSDSGLNDGALQQLAIALCVPSRCPKLRKLNLSGNAGLSVAGETMAQGLCRLRKDFEVVIGPGFDHTAATFGCDKQLVENLSAWPCDTLKVPNGGPQDFLCPSQIAGEGVQLELKRGFQGTNGTKYTCDLAEFSLGHNTGNMVLVKLKNREKVGVEV</sequence>
<dbReference type="InterPro" id="IPR032675">
    <property type="entry name" value="LRR_dom_sf"/>
</dbReference>
<name>A0A0M0KAE9_9EUKA</name>
<dbReference type="Gene3D" id="3.80.10.10">
    <property type="entry name" value="Ribonuclease Inhibitor"/>
    <property type="match status" value="1"/>
</dbReference>
<keyword evidence="3" id="KW-1185">Reference proteome</keyword>
<dbReference type="EMBL" id="JWZX01000890">
    <property type="protein sequence ID" value="KOO35388.1"/>
    <property type="molecule type" value="Genomic_DNA"/>
</dbReference>
<protein>
    <submittedName>
        <fullName evidence="2">Uncharacterized protein</fullName>
    </submittedName>
</protein>
<dbReference type="SUPFAM" id="SSF52047">
    <property type="entry name" value="RNI-like"/>
    <property type="match status" value="1"/>
</dbReference>
<organism evidence="2 3">
    <name type="scientific">Chrysochromulina tobinii</name>
    <dbReference type="NCBI Taxonomy" id="1460289"/>
    <lineage>
        <taxon>Eukaryota</taxon>
        <taxon>Haptista</taxon>
        <taxon>Haptophyta</taxon>
        <taxon>Prymnesiophyceae</taxon>
        <taxon>Prymnesiales</taxon>
        <taxon>Chrysochromulinaceae</taxon>
        <taxon>Chrysochromulina</taxon>
    </lineage>
</organism>
<evidence type="ECO:0000313" key="2">
    <source>
        <dbReference type="EMBL" id="KOO35388.1"/>
    </source>
</evidence>
<accession>A0A0M0KAE9</accession>
<feature type="compositionally biased region" description="Low complexity" evidence="1">
    <location>
        <begin position="17"/>
        <end position="31"/>
    </location>
</feature>
<gene>
    <name evidence="2" type="ORF">Ctob_012546</name>
</gene>
<proteinExistence type="predicted"/>